<dbReference type="PANTHER" id="PTHR43761:SF1">
    <property type="entry name" value="D-ISOMER SPECIFIC 2-HYDROXYACID DEHYDROGENASE CATALYTIC DOMAIN-CONTAINING PROTEIN-RELATED"/>
    <property type="match status" value="1"/>
</dbReference>
<gene>
    <name evidence="7" type="ORF">P154DRAFT_444850</name>
</gene>
<evidence type="ECO:0000256" key="1">
    <source>
        <dbReference type="ARBA" id="ARBA00005854"/>
    </source>
</evidence>
<evidence type="ECO:0000256" key="3">
    <source>
        <dbReference type="ARBA" id="ARBA00023027"/>
    </source>
</evidence>
<keyword evidence="2 4" id="KW-0560">Oxidoreductase</keyword>
<dbReference type="SUPFAM" id="SSF51735">
    <property type="entry name" value="NAD(P)-binding Rossmann-fold domains"/>
    <property type="match status" value="1"/>
</dbReference>
<sequence>MVHHEIVALERIHQPLPPSFDLSPPHTYNLTTYDRPDASLLASRVRDATILIVTTIRLSAEILSPDVTPKLKLVAVMATGTDPVDLDACKKRGIRVTNCPGANIDAVSEHAISLYFAARRRTVMLDTATRKVPSDWKEKKTLTGMLRCSDGNPPLTCGDEVMGVVGYGSLGKRIAEIGRALGMKVLVAARKKASVPSPSLNGVLPLANNDERVPFEDVLRQSTVLVLSLPRNPDTMDLISTPEFAVMSPHAVVINIARGGIINEQALVNAVKDGKIAGAATDVFLKEPAEGPQDSPLLSEEARDLNITVSPHLAWFAQRTMTNLGDILKKTIEAWVDGKDINVIM</sequence>
<protein>
    <submittedName>
        <fullName evidence="7">Glycerate dehydrogenase</fullName>
    </submittedName>
</protein>
<dbReference type="InterPro" id="IPR050418">
    <property type="entry name" value="D-iso_2-hydroxyacid_DH_PdxB"/>
</dbReference>
<accession>A0A6A5W9D2</accession>
<feature type="domain" description="D-isomer specific 2-hydroxyacid dehydrogenase catalytic" evidence="5">
    <location>
        <begin position="12"/>
        <end position="340"/>
    </location>
</feature>
<dbReference type="InterPro" id="IPR006140">
    <property type="entry name" value="D-isomer_DH_NAD-bd"/>
</dbReference>
<evidence type="ECO:0000313" key="7">
    <source>
        <dbReference type="EMBL" id="KAF1995715.1"/>
    </source>
</evidence>
<name>A0A6A5W9D2_9PLEO</name>
<dbReference type="Pfam" id="PF00389">
    <property type="entry name" value="2-Hacid_dh"/>
    <property type="match status" value="1"/>
</dbReference>
<dbReference type="SUPFAM" id="SSF52283">
    <property type="entry name" value="Formate/glycerate dehydrogenase catalytic domain-like"/>
    <property type="match status" value="1"/>
</dbReference>
<evidence type="ECO:0000313" key="8">
    <source>
        <dbReference type="Proteomes" id="UP000799779"/>
    </source>
</evidence>
<dbReference type="OrthoDB" id="298012at2759"/>
<dbReference type="CDD" id="cd05198">
    <property type="entry name" value="formate_dh_like"/>
    <property type="match status" value="1"/>
</dbReference>
<dbReference type="InterPro" id="IPR036291">
    <property type="entry name" value="NAD(P)-bd_dom_sf"/>
</dbReference>
<dbReference type="Proteomes" id="UP000799779">
    <property type="component" value="Unassembled WGS sequence"/>
</dbReference>
<dbReference type="PANTHER" id="PTHR43761">
    <property type="entry name" value="D-ISOMER SPECIFIC 2-HYDROXYACID DEHYDROGENASE FAMILY PROTEIN (AFU_ORTHOLOGUE AFUA_1G13630)"/>
    <property type="match status" value="1"/>
</dbReference>
<dbReference type="Pfam" id="PF02826">
    <property type="entry name" value="2-Hacid_dh_C"/>
    <property type="match status" value="1"/>
</dbReference>
<dbReference type="EMBL" id="ML977634">
    <property type="protein sequence ID" value="KAF1995715.1"/>
    <property type="molecule type" value="Genomic_DNA"/>
</dbReference>
<proteinExistence type="inferred from homology"/>
<dbReference type="GO" id="GO:0016616">
    <property type="term" value="F:oxidoreductase activity, acting on the CH-OH group of donors, NAD or NADP as acceptor"/>
    <property type="evidence" value="ECO:0007669"/>
    <property type="project" value="InterPro"/>
</dbReference>
<evidence type="ECO:0000256" key="2">
    <source>
        <dbReference type="ARBA" id="ARBA00023002"/>
    </source>
</evidence>
<evidence type="ECO:0000259" key="5">
    <source>
        <dbReference type="Pfam" id="PF00389"/>
    </source>
</evidence>
<dbReference type="GO" id="GO:0051287">
    <property type="term" value="F:NAD binding"/>
    <property type="evidence" value="ECO:0007669"/>
    <property type="project" value="InterPro"/>
</dbReference>
<dbReference type="AlphaFoldDB" id="A0A6A5W9D2"/>
<comment type="similarity">
    <text evidence="1 4">Belongs to the D-isomer specific 2-hydroxyacid dehydrogenase family.</text>
</comment>
<dbReference type="InterPro" id="IPR006139">
    <property type="entry name" value="D-isomer_2_OHA_DH_cat_dom"/>
</dbReference>
<evidence type="ECO:0000256" key="4">
    <source>
        <dbReference type="RuleBase" id="RU003719"/>
    </source>
</evidence>
<keyword evidence="8" id="KW-1185">Reference proteome</keyword>
<dbReference type="Gene3D" id="3.40.50.720">
    <property type="entry name" value="NAD(P)-binding Rossmann-like Domain"/>
    <property type="match status" value="2"/>
</dbReference>
<feature type="domain" description="D-isomer specific 2-hydroxyacid dehydrogenase NAD-binding" evidence="6">
    <location>
        <begin position="156"/>
        <end position="314"/>
    </location>
</feature>
<organism evidence="7 8">
    <name type="scientific">Amniculicola lignicola CBS 123094</name>
    <dbReference type="NCBI Taxonomy" id="1392246"/>
    <lineage>
        <taxon>Eukaryota</taxon>
        <taxon>Fungi</taxon>
        <taxon>Dikarya</taxon>
        <taxon>Ascomycota</taxon>
        <taxon>Pezizomycotina</taxon>
        <taxon>Dothideomycetes</taxon>
        <taxon>Pleosporomycetidae</taxon>
        <taxon>Pleosporales</taxon>
        <taxon>Amniculicolaceae</taxon>
        <taxon>Amniculicola</taxon>
    </lineage>
</organism>
<reference evidence="7" key="1">
    <citation type="journal article" date="2020" name="Stud. Mycol.">
        <title>101 Dothideomycetes genomes: a test case for predicting lifestyles and emergence of pathogens.</title>
        <authorList>
            <person name="Haridas S."/>
            <person name="Albert R."/>
            <person name="Binder M."/>
            <person name="Bloem J."/>
            <person name="Labutti K."/>
            <person name="Salamov A."/>
            <person name="Andreopoulos B."/>
            <person name="Baker S."/>
            <person name="Barry K."/>
            <person name="Bills G."/>
            <person name="Bluhm B."/>
            <person name="Cannon C."/>
            <person name="Castanera R."/>
            <person name="Culley D."/>
            <person name="Daum C."/>
            <person name="Ezra D."/>
            <person name="Gonzalez J."/>
            <person name="Henrissat B."/>
            <person name="Kuo A."/>
            <person name="Liang C."/>
            <person name="Lipzen A."/>
            <person name="Lutzoni F."/>
            <person name="Magnuson J."/>
            <person name="Mondo S."/>
            <person name="Nolan M."/>
            <person name="Ohm R."/>
            <person name="Pangilinan J."/>
            <person name="Park H.-J."/>
            <person name="Ramirez L."/>
            <person name="Alfaro M."/>
            <person name="Sun H."/>
            <person name="Tritt A."/>
            <person name="Yoshinaga Y."/>
            <person name="Zwiers L.-H."/>
            <person name="Turgeon B."/>
            <person name="Goodwin S."/>
            <person name="Spatafora J."/>
            <person name="Crous P."/>
            <person name="Grigoriev I."/>
        </authorList>
    </citation>
    <scope>NUCLEOTIDE SEQUENCE</scope>
    <source>
        <strain evidence="7">CBS 123094</strain>
    </source>
</reference>
<evidence type="ECO:0000259" key="6">
    <source>
        <dbReference type="Pfam" id="PF02826"/>
    </source>
</evidence>
<keyword evidence="3" id="KW-0520">NAD</keyword>